<keyword evidence="1" id="KW-0812">Transmembrane</keyword>
<sequence length="70" mass="7986">MLLSFLFLYRFYYCSPFNFGDAVQGWASTISIILFIGGLQLLALGIIGNYIAKIFLETKKRPIYIVKEKG</sequence>
<evidence type="ECO:0000256" key="1">
    <source>
        <dbReference type="SAM" id="Phobius"/>
    </source>
</evidence>
<evidence type="ECO:0000313" key="3">
    <source>
        <dbReference type="Proteomes" id="UP000217758"/>
    </source>
</evidence>
<protein>
    <submittedName>
        <fullName evidence="2">Glycosyl transferase family protein</fullName>
    </submittedName>
</protein>
<name>A0A1L7LKE0_9STRE</name>
<keyword evidence="1" id="KW-1133">Transmembrane helix</keyword>
<proteinExistence type="predicted"/>
<dbReference type="Proteomes" id="UP000217758">
    <property type="component" value="Chromosome"/>
</dbReference>
<dbReference type="KEGG" id="strg:SRT_13190"/>
<evidence type="ECO:0000313" key="2">
    <source>
        <dbReference type="EMBL" id="BAQ24580.1"/>
    </source>
</evidence>
<organism evidence="2 3">
    <name type="scientific">Streptococcus troglodytae</name>
    <dbReference type="NCBI Taxonomy" id="1111760"/>
    <lineage>
        <taxon>Bacteria</taxon>
        <taxon>Bacillati</taxon>
        <taxon>Bacillota</taxon>
        <taxon>Bacilli</taxon>
        <taxon>Lactobacillales</taxon>
        <taxon>Streptococcaceae</taxon>
        <taxon>Streptococcus</taxon>
    </lineage>
</organism>
<keyword evidence="2" id="KW-0808">Transferase</keyword>
<dbReference type="GO" id="GO:0016740">
    <property type="term" value="F:transferase activity"/>
    <property type="evidence" value="ECO:0007669"/>
    <property type="project" value="UniProtKB-KW"/>
</dbReference>
<dbReference type="EMBL" id="AP014612">
    <property type="protein sequence ID" value="BAQ24580.1"/>
    <property type="molecule type" value="Genomic_DNA"/>
</dbReference>
<keyword evidence="3" id="KW-1185">Reference proteome</keyword>
<gene>
    <name evidence="2" type="ORF">SRT_13190</name>
</gene>
<keyword evidence="1" id="KW-0472">Membrane</keyword>
<accession>A0A1L7LKE0</accession>
<reference evidence="2 3" key="1">
    <citation type="journal article" date="2016" name="Microbiol. Immunol.">
        <title>Complete genome sequence of Streptococcus troglodytae TKU31 isolated from the oral cavity of a chimpanzee (Pan troglodytes).</title>
        <authorList>
            <person name="Okamoto M."/>
            <person name="Naito M."/>
            <person name="Miyanohara M."/>
            <person name="Imai S."/>
            <person name="Nomura Y."/>
            <person name="Saito W."/>
            <person name="Momoi Y."/>
            <person name="Takada K."/>
            <person name="Miyabe-Nishiwaki T."/>
            <person name="Tomonaga M."/>
            <person name="Hanada N."/>
        </authorList>
    </citation>
    <scope>NUCLEOTIDE SEQUENCE [LARGE SCALE GENOMIC DNA]</scope>
    <source>
        <strain evidence="3">TKU 31</strain>
    </source>
</reference>
<dbReference type="AlphaFoldDB" id="A0A1L7LKE0"/>
<feature type="transmembrane region" description="Helical" evidence="1">
    <location>
        <begin position="26"/>
        <end position="52"/>
    </location>
</feature>